<evidence type="ECO:0000313" key="1">
    <source>
        <dbReference type="EMBL" id="KAI3766472.1"/>
    </source>
</evidence>
<accession>A0ACB9F5T4</accession>
<dbReference type="Proteomes" id="UP001055811">
    <property type="component" value="Linkage Group LG03"/>
</dbReference>
<sequence length="129" mass="14126">MLTTPQSPEATTTIAPSSPAAAHIKSMASLTLAAIYLPHPSALILSIDNAHINSVLKKCPIDSSQPAPFSSKHQNITYVKEMEPELGITFEQAKQFYYEQNKVLLKEKHVKVGDEHTKNVVADEGTLDK</sequence>
<reference evidence="2" key="1">
    <citation type="journal article" date="2022" name="Mol. Ecol. Resour.">
        <title>The genomes of chicory, endive, great burdock and yacon provide insights into Asteraceae palaeo-polyploidization history and plant inulin production.</title>
        <authorList>
            <person name="Fan W."/>
            <person name="Wang S."/>
            <person name="Wang H."/>
            <person name="Wang A."/>
            <person name="Jiang F."/>
            <person name="Liu H."/>
            <person name="Zhao H."/>
            <person name="Xu D."/>
            <person name="Zhang Y."/>
        </authorList>
    </citation>
    <scope>NUCLEOTIDE SEQUENCE [LARGE SCALE GENOMIC DNA]</scope>
    <source>
        <strain evidence="2">cv. Punajuju</strain>
    </source>
</reference>
<reference evidence="1 2" key="2">
    <citation type="journal article" date="2022" name="Mol. Ecol. Resour.">
        <title>The genomes of chicory, endive, great burdock and yacon provide insights into Asteraceae paleo-polyploidization history and plant inulin production.</title>
        <authorList>
            <person name="Fan W."/>
            <person name="Wang S."/>
            <person name="Wang H."/>
            <person name="Wang A."/>
            <person name="Jiang F."/>
            <person name="Liu H."/>
            <person name="Zhao H."/>
            <person name="Xu D."/>
            <person name="Zhang Y."/>
        </authorList>
    </citation>
    <scope>NUCLEOTIDE SEQUENCE [LARGE SCALE GENOMIC DNA]</scope>
    <source>
        <strain evidence="2">cv. Punajuju</strain>
        <tissue evidence="1">Leaves</tissue>
    </source>
</reference>
<protein>
    <submittedName>
        <fullName evidence="1">Uncharacterized protein</fullName>
    </submittedName>
</protein>
<gene>
    <name evidence="1" type="ORF">L2E82_16532</name>
</gene>
<proteinExistence type="predicted"/>
<evidence type="ECO:0000313" key="2">
    <source>
        <dbReference type="Proteomes" id="UP001055811"/>
    </source>
</evidence>
<dbReference type="EMBL" id="CM042011">
    <property type="protein sequence ID" value="KAI3766472.1"/>
    <property type="molecule type" value="Genomic_DNA"/>
</dbReference>
<organism evidence="1 2">
    <name type="scientific">Cichorium intybus</name>
    <name type="common">Chicory</name>
    <dbReference type="NCBI Taxonomy" id="13427"/>
    <lineage>
        <taxon>Eukaryota</taxon>
        <taxon>Viridiplantae</taxon>
        <taxon>Streptophyta</taxon>
        <taxon>Embryophyta</taxon>
        <taxon>Tracheophyta</taxon>
        <taxon>Spermatophyta</taxon>
        <taxon>Magnoliopsida</taxon>
        <taxon>eudicotyledons</taxon>
        <taxon>Gunneridae</taxon>
        <taxon>Pentapetalae</taxon>
        <taxon>asterids</taxon>
        <taxon>campanulids</taxon>
        <taxon>Asterales</taxon>
        <taxon>Asteraceae</taxon>
        <taxon>Cichorioideae</taxon>
        <taxon>Cichorieae</taxon>
        <taxon>Cichoriinae</taxon>
        <taxon>Cichorium</taxon>
    </lineage>
</organism>
<comment type="caution">
    <text evidence="1">The sequence shown here is derived from an EMBL/GenBank/DDBJ whole genome shotgun (WGS) entry which is preliminary data.</text>
</comment>
<name>A0ACB9F5T4_CICIN</name>
<keyword evidence="2" id="KW-1185">Reference proteome</keyword>